<keyword evidence="13" id="KW-1185">Reference proteome</keyword>
<comment type="caution">
    <text evidence="12">The sequence shown here is derived from an EMBL/GenBank/DDBJ whole genome shotgun (WGS) entry which is preliminary data.</text>
</comment>
<sequence length="587" mass="67953">MKWRTRFWAGLFLTGVLYTFTFLQTNHNHLLILLFLFVLAQVFILFPVKIGRLIIFPGTLVANLLIFRSAPLWLSLALLVGTLLSSNWIVSRELSIRINFAQSVRRYFSFALGYLITDGFMNLAEGLPPLALAVSSVFLFEFIQWLIDTRQVVIRNPKKFFYGGWRYVLLRQSYWLWPLLAAVIGLWRSLIVVTTNDTNIRNDLFWIAIPYISFSMLIYHFNELREKQQELHFHYRLVAENINRYIVFVDKSQIIRYCSGNLIENCGDFCGQSLEAVAWKFLSEDNMSKILKGYQKALETEKSQQFTFHEHRANHFIAFDLDISPVMNEQERLLGVVLVVNNVTEREQWREKVAKADRLAVVSQMAAGVAHEIRNPVTSIKGFLQLSRDLYKDHPKYWQMMYSELTNIEQVINDYLQLAHSLSESTAIYFNLREWLNIWMEEVRSKAQQQSVYVDERVVEEDVWILGHPHALGRAFACIWQNALEAMGQGGRLTILLEIRENKVVWQIIDTGVGMSIERVRHLGEPFYGTSERGIGIGLMIANKLVSEHQGELVIESKPGHGTQVTIRLPRYTYPLPKPQGSNGIHS</sequence>
<evidence type="ECO:0000256" key="1">
    <source>
        <dbReference type="ARBA" id="ARBA00000085"/>
    </source>
</evidence>
<keyword evidence="9" id="KW-1133">Transmembrane helix</keyword>
<evidence type="ECO:0000259" key="10">
    <source>
        <dbReference type="PROSITE" id="PS50109"/>
    </source>
</evidence>
<evidence type="ECO:0000256" key="4">
    <source>
        <dbReference type="ARBA" id="ARBA00022679"/>
    </source>
</evidence>
<keyword evidence="7" id="KW-0067">ATP-binding</keyword>
<evidence type="ECO:0000259" key="11">
    <source>
        <dbReference type="PROSITE" id="PS50113"/>
    </source>
</evidence>
<comment type="catalytic activity">
    <reaction evidence="1">
        <text>ATP + protein L-histidine = ADP + protein N-phospho-L-histidine.</text>
        <dbReference type="EC" id="2.7.13.3"/>
    </reaction>
</comment>
<evidence type="ECO:0000313" key="12">
    <source>
        <dbReference type="EMBL" id="MDP9728084.1"/>
    </source>
</evidence>
<evidence type="ECO:0000256" key="9">
    <source>
        <dbReference type="SAM" id="Phobius"/>
    </source>
</evidence>
<feature type="transmembrane region" description="Helical" evidence="9">
    <location>
        <begin position="168"/>
        <end position="192"/>
    </location>
</feature>
<dbReference type="SUPFAM" id="SSF47384">
    <property type="entry name" value="Homodimeric domain of signal transducing histidine kinase"/>
    <property type="match status" value="1"/>
</dbReference>
<evidence type="ECO:0000256" key="8">
    <source>
        <dbReference type="ARBA" id="ARBA00023012"/>
    </source>
</evidence>
<dbReference type="CDD" id="cd00082">
    <property type="entry name" value="HisKA"/>
    <property type="match status" value="1"/>
</dbReference>
<dbReference type="InterPro" id="IPR003594">
    <property type="entry name" value="HATPase_dom"/>
</dbReference>
<dbReference type="PANTHER" id="PTHR43065">
    <property type="entry name" value="SENSOR HISTIDINE KINASE"/>
    <property type="match status" value="1"/>
</dbReference>
<dbReference type="PROSITE" id="PS50109">
    <property type="entry name" value="HIS_KIN"/>
    <property type="match status" value="1"/>
</dbReference>
<protein>
    <recommendedName>
        <fullName evidence="2">histidine kinase</fullName>
        <ecNumber evidence="2">2.7.13.3</ecNumber>
    </recommendedName>
</protein>
<dbReference type="EC" id="2.7.13.3" evidence="2"/>
<feature type="domain" description="PAC" evidence="11">
    <location>
        <begin position="302"/>
        <end position="355"/>
    </location>
</feature>
<dbReference type="NCBIfam" id="TIGR00229">
    <property type="entry name" value="sensory_box"/>
    <property type="match status" value="1"/>
</dbReference>
<dbReference type="InterPro" id="IPR004358">
    <property type="entry name" value="Sig_transdc_His_kin-like_C"/>
</dbReference>
<dbReference type="SUPFAM" id="SSF55785">
    <property type="entry name" value="PYP-like sensor domain (PAS domain)"/>
    <property type="match status" value="1"/>
</dbReference>
<gene>
    <name evidence="12" type="ORF">J2S04_001015</name>
</gene>
<dbReference type="SUPFAM" id="SSF55874">
    <property type="entry name" value="ATPase domain of HSP90 chaperone/DNA topoisomerase II/histidine kinase"/>
    <property type="match status" value="1"/>
</dbReference>
<dbReference type="EMBL" id="JAURUO010000004">
    <property type="protein sequence ID" value="MDP9728084.1"/>
    <property type="molecule type" value="Genomic_DNA"/>
</dbReference>
<proteinExistence type="predicted"/>
<dbReference type="InterPro" id="IPR035965">
    <property type="entry name" value="PAS-like_dom_sf"/>
</dbReference>
<evidence type="ECO:0000256" key="2">
    <source>
        <dbReference type="ARBA" id="ARBA00012438"/>
    </source>
</evidence>
<dbReference type="InterPro" id="IPR003661">
    <property type="entry name" value="HisK_dim/P_dom"/>
</dbReference>
<evidence type="ECO:0000313" key="13">
    <source>
        <dbReference type="Proteomes" id="UP001229209"/>
    </source>
</evidence>
<dbReference type="InterPro" id="IPR000014">
    <property type="entry name" value="PAS"/>
</dbReference>
<feature type="transmembrane region" description="Helical" evidence="9">
    <location>
        <begin position="204"/>
        <end position="221"/>
    </location>
</feature>
<name>A0ABT9LUY0_9BACL</name>
<dbReference type="Gene3D" id="1.10.287.130">
    <property type="match status" value="1"/>
</dbReference>
<evidence type="ECO:0000256" key="6">
    <source>
        <dbReference type="ARBA" id="ARBA00022777"/>
    </source>
</evidence>
<feature type="transmembrane region" description="Helical" evidence="9">
    <location>
        <begin position="7"/>
        <end position="23"/>
    </location>
</feature>
<accession>A0ABT9LUY0</accession>
<keyword evidence="9" id="KW-0472">Membrane</keyword>
<dbReference type="RefSeq" id="WP_306953657.1">
    <property type="nucleotide sequence ID" value="NZ_JAURUO010000004.1"/>
</dbReference>
<dbReference type="SMART" id="SM00388">
    <property type="entry name" value="HisKA"/>
    <property type="match status" value="1"/>
</dbReference>
<dbReference type="Pfam" id="PF02518">
    <property type="entry name" value="HATPase_c"/>
    <property type="match status" value="1"/>
</dbReference>
<dbReference type="PROSITE" id="PS50113">
    <property type="entry name" value="PAC"/>
    <property type="match status" value="1"/>
</dbReference>
<dbReference type="InterPro" id="IPR036890">
    <property type="entry name" value="HATPase_C_sf"/>
</dbReference>
<keyword evidence="3" id="KW-0597">Phosphoprotein</keyword>
<keyword evidence="8" id="KW-0902">Two-component regulatory system</keyword>
<dbReference type="SMART" id="SM00387">
    <property type="entry name" value="HATPase_c"/>
    <property type="match status" value="1"/>
</dbReference>
<feature type="transmembrane region" description="Helical" evidence="9">
    <location>
        <begin position="76"/>
        <end position="95"/>
    </location>
</feature>
<dbReference type="Gene3D" id="3.30.565.10">
    <property type="entry name" value="Histidine kinase-like ATPase, C-terminal domain"/>
    <property type="match status" value="1"/>
</dbReference>
<keyword evidence="6" id="KW-0418">Kinase</keyword>
<keyword evidence="4" id="KW-0808">Transferase</keyword>
<reference evidence="12 13" key="1">
    <citation type="submission" date="2023-07" db="EMBL/GenBank/DDBJ databases">
        <title>Genomic Encyclopedia of Type Strains, Phase IV (KMG-IV): sequencing the most valuable type-strain genomes for metagenomic binning, comparative biology and taxonomic classification.</title>
        <authorList>
            <person name="Goeker M."/>
        </authorList>
    </citation>
    <scope>NUCLEOTIDE SEQUENCE [LARGE SCALE GENOMIC DNA]</scope>
    <source>
        <strain evidence="12 13">DSM 25924</strain>
    </source>
</reference>
<organism evidence="12 13">
    <name type="scientific">Alicyclobacillus tolerans</name>
    <dbReference type="NCBI Taxonomy" id="90970"/>
    <lineage>
        <taxon>Bacteria</taxon>
        <taxon>Bacillati</taxon>
        <taxon>Bacillota</taxon>
        <taxon>Bacilli</taxon>
        <taxon>Bacillales</taxon>
        <taxon>Alicyclobacillaceae</taxon>
        <taxon>Alicyclobacillus</taxon>
    </lineage>
</organism>
<feature type="transmembrane region" description="Helical" evidence="9">
    <location>
        <begin position="53"/>
        <end position="70"/>
    </location>
</feature>
<feature type="transmembrane region" description="Helical" evidence="9">
    <location>
        <begin position="29"/>
        <end position="46"/>
    </location>
</feature>
<dbReference type="PANTHER" id="PTHR43065:SF34">
    <property type="entry name" value="SPORULATION KINASE A"/>
    <property type="match status" value="1"/>
</dbReference>
<feature type="domain" description="Histidine kinase" evidence="10">
    <location>
        <begin position="368"/>
        <end position="573"/>
    </location>
</feature>
<dbReference type="InterPro" id="IPR000700">
    <property type="entry name" value="PAS-assoc_C"/>
</dbReference>
<dbReference type="InterPro" id="IPR036097">
    <property type="entry name" value="HisK_dim/P_sf"/>
</dbReference>
<keyword evidence="5" id="KW-0547">Nucleotide-binding</keyword>
<dbReference type="PRINTS" id="PR00344">
    <property type="entry name" value="BCTRLSENSOR"/>
</dbReference>
<dbReference type="InterPro" id="IPR005467">
    <property type="entry name" value="His_kinase_dom"/>
</dbReference>
<dbReference type="Pfam" id="PF00512">
    <property type="entry name" value="HisKA"/>
    <property type="match status" value="1"/>
</dbReference>
<evidence type="ECO:0000256" key="3">
    <source>
        <dbReference type="ARBA" id="ARBA00022553"/>
    </source>
</evidence>
<feature type="transmembrane region" description="Helical" evidence="9">
    <location>
        <begin position="107"/>
        <end position="124"/>
    </location>
</feature>
<evidence type="ECO:0000256" key="5">
    <source>
        <dbReference type="ARBA" id="ARBA00022741"/>
    </source>
</evidence>
<evidence type="ECO:0000256" key="7">
    <source>
        <dbReference type="ARBA" id="ARBA00022840"/>
    </source>
</evidence>
<keyword evidence="9" id="KW-0812">Transmembrane</keyword>
<dbReference type="Proteomes" id="UP001229209">
    <property type="component" value="Unassembled WGS sequence"/>
</dbReference>
<dbReference type="Gene3D" id="3.30.450.20">
    <property type="entry name" value="PAS domain"/>
    <property type="match status" value="1"/>
</dbReference>